<organism evidence="2 3">
    <name type="scientific">Nephila pilipes</name>
    <name type="common">Giant wood spider</name>
    <name type="synonym">Nephila maculata</name>
    <dbReference type="NCBI Taxonomy" id="299642"/>
    <lineage>
        <taxon>Eukaryota</taxon>
        <taxon>Metazoa</taxon>
        <taxon>Ecdysozoa</taxon>
        <taxon>Arthropoda</taxon>
        <taxon>Chelicerata</taxon>
        <taxon>Arachnida</taxon>
        <taxon>Araneae</taxon>
        <taxon>Araneomorphae</taxon>
        <taxon>Entelegynae</taxon>
        <taxon>Araneoidea</taxon>
        <taxon>Nephilidae</taxon>
        <taxon>Nephila</taxon>
    </lineage>
</organism>
<dbReference type="EMBL" id="BMAW01099623">
    <property type="protein sequence ID" value="GFS90939.1"/>
    <property type="molecule type" value="Genomic_DNA"/>
</dbReference>
<accession>A0A8X6TB02</accession>
<feature type="region of interest" description="Disordered" evidence="1">
    <location>
        <begin position="90"/>
        <end position="127"/>
    </location>
</feature>
<name>A0A8X6TB02_NEPPI</name>
<reference evidence="2" key="1">
    <citation type="submission" date="2020-08" db="EMBL/GenBank/DDBJ databases">
        <title>Multicomponent nature underlies the extraordinary mechanical properties of spider dragline silk.</title>
        <authorList>
            <person name="Kono N."/>
            <person name="Nakamura H."/>
            <person name="Mori M."/>
            <person name="Yoshida Y."/>
            <person name="Ohtoshi R."/>
            <person name="Malay A.D."/>
            <person name="Moran D.A.P."/>
            <person name="Tomita M."/>
            <person name="Numata K."/>
            <person name="Arakawa K."/>
        </authorList>
    </citation>
    <scope>NUCLEOTIDE SEQUENCE</scope>
</reference>
<dbReference type="Proteomes" id="UP000887013">
    <property type="component" value="Unassembled WGS sequence"/>
</dbReference>
<evidence type="ECO:0000256" key="1">
    <source>
        <dbReference type="SAM" id="MobiDB-lite"/>
    </source>
</evidence>
<evidence type="ECO:0000313" key="3">
    <source>
        <dbReference type="Proteomes" id="UP000887013"/>
    </source>
</evidence>
<proteinExistence type="predicted"/>
<gene>
    <name evidence="2" type="ORF">NPIL_617531</name>
</gene>
<dbReference type="OrthoDB" id="6418133at2759"/>
<evidence type="ECO:0000313" key="2">
    <source>
        <dbReference type="EMBL" id="GFS90939.1"/>
    </source>
</evidence>
<keyword evidence="3" id="KW-1185">Reference proteome</keyword>
<sequence>MPVLSDNSNSNSNIDILRARLTGLSATLNFTLKITLRPEVISLNDTEHTDLSQHRVVCIHFTAAIPQHNSERTAAVQIDPSHQNEWISQKKSLLSPSPGRQKVPQTSPRKAKSNKNAFGGHISRERTHRSKKVSLFFEELDQPFIRHLNEGKRPKTQNFCFRLEVEIVSINSTLPSKKEKFHKRERERKRQE</sequence>
<dbReference type="AlphaFoldDB" id="A0A8X6TB02"/>
<comment type="caution">
    <text evidence="2">The sequence shown here is derived from an EMBL/GenBank/DDBJ whole genome shotgun (WGS) entry which is preliminary data.</text>
</comment>
<protein>
    <submittedName>
        <fullName evidence="2">Uncharacterized protein</fullName>
    </submittedName>
</protein>